<organism evidence="3 4">
    <name type="scientific">Penicillium camemberti (strain FM 013)</name>
    <dbReference type="NCBI Taxonomy" id="1429867"/>
    <lineage>
        <taxon>Eukaryota</taxon>
        <taxon>Fungi</taxon>
        <taxon>Dikarya</taxon>
        <taxon>Ascomycota</taxon>
        <taxon>Pezizomycotina</taxon>
        <taxon>Eurotiomycetes</taxon>
        <taxon>Eurotiomycetidae</taxon>
        <taxon>Eurotiales</taxon>
        <taxon>Aspergillaceae</taxon>
        <taxon>Penicillium</taxon>
    </lineage>
</organism>
<evidence type="ECO:0000313" key="4">
    <source>
        <dbReference type="Proteomes" id="UP000053732"/>
    </source>
</evidence>
<evidence type="ECO:0000313" key="3">
    <source>
        <dbReference type="EMBL" id="CRL19642.1"/>
    </source>
</evidence>
<gene>
    <name evidence="3" type="ORF">PCAMFM013_S003g000433</name>
</gene>
<feature type="coiled-coil region" evidence="1">
    <location>
        <begin position="157"/>
        <end position="184"/>
    </location>
</feature>
<evidence type="ECO:0000256" key="2">
    <source>
        <dbReference type="SAM" id="MobiDB-lite"/>
    </source>
</evidence>
<evidence type="ECO:0000256" key="1">
    <source>
        <dbReference type="SAM" id="Coils"/>
    </source>
</evidence>
<feature type="region of interest" description="Disordered" evidence="2">
    <location>
        <begin position="68"/>
        <end position="111"/>
    </location>
</feature>
<keyword evidence="4" id="KW-1185">Reference proteome</keyword>
<reference evidence="3 4" key="1">
    <citation type="journal article" date="2014" name="Nat. Commun.">
        <title>Multiple recent horizontal transfers of a large genomic region in cheese making fungi.</title>
        <authorList>
            <person name="Cheeseman K."/>
            <person name="Ropars J."/>
            <person name="Renault P."/>
            <person name="Dupont J."/>
            <person name="Gouzy J."/>
            <person name="Branca A."/>
            <person name="Abraham A.L."/>
            <person name="Ceppi M."/>
            <person name="Conseiller E."/>
            <person name="Debuchy R."/>
            <person name="Malagnac F."/>
            <person name="Goarin A."/>
            <person name="Silar P."/>
            <person name="Lacoste S."/>
            <person name="Sallet E."/>
            <person name="Bensimon A."/>
            <person name="Giraud T."/>
            <person name="Brygoo Y."/>
        </authorList>
    </citation>
    <scope>NUCLEOTIDE SEQUENCE [LARGE SCALE GENOMIC DNA]</scope>
    <source>
        <strain evidence="4">FM 013</strain>
    </source>
</reference>
<feature type="region of interest" description="Disordered" evidence="2">
    <location>
        <begin position="1"/>
        <end position="31"/>
    </location>
</feature>
<feature type="compositionally biased region" description="Basic residues" evidence="2">
    <location>
        <begin position="1"/>
        <end position="12"/>
    </location>
</feature>
<protein>
    <submittedName>
        <fullName evidence="3">Str. FM013</fullName>
    </submittedName>
</protein>
<accession>A0A0G4NZZ4</accession>
<sequence>MTSRAGRGRKTSSHLEQMIPGTNMMRYPAVNSDPENPSLVASSYIASSQEGFTTCEVVSEALLPPWVTNNQQDPSTPTSEFSIQLTPQSSHTGTHAVSSSPEADVTEGENSDGVKEAILAGVVGGVSEVYHSPLTDELFAASPAALALVECALLARIAQMSVNMRSLEEDLEALRARRKQLAALRVVSGSSRSTRWSTGITPPESKV</sequence>
<dbReference type="Proteomes" id="UP000053732">
    <property type="component" value="Unassembled WGS sequence"/>
</dbReference>
<keyword evidence="1" id="KW-0175">Coiled coil</keyword>
<proteinExistence type="predicted"/>
<dbReference type="EMBL" id="HG793136">
    <property type="protein sequence ID" value="CRL19642.1"/>
    <property type="molecule type" value="Genomic_DNA"/>
</dbReference>
<feature type="compositionally biased region" description="Polar residues" evidence="2">
    <location>
        <begin position="68"/>
        <end position="101"/>
    </location>
</feature>
<name>A0A0G4NZZ4_PENC3</name>
<dbReference type="AlphaFoldDB" id="A0A0G4NZZ4"/>